<evidence type="ECO:0000259" key="21">
    <source>
        <dbReference type="Pfam" id="PF01761"/>
    </source>
</evidence>
<feature type="binding site" evidence="19">
    <location>
        <position position="294"/>
    </location>
    <ligand>
        <name>Zn(2+)</name>
        <dbReference type="ChEBI" id="CHEBI:29105"/>
    </ligand>
</feature>
<comment type="catalytic activity">
    <reaction evidence="1 19">
        <text>7-phospho-2-dehydro-3-deoxy-D-arabino-heptonate = 3-dehydroquinate + phosphate</text>
        <dbReference type="Rhea" id="RHEA:21968"/>
        <dbReference type="ChEBI" id="CHEBI:32364"/>
        <dbReference type="ChEBI" id="CHEBI:43474"/>
        <dbReference type="ChEBI" id="CHEBI:58394"/>
        <dbReference type="EC" id="4.2.3.4"/>
    </reaction>
</comment>
<evidence type="ECO:0000259" key="22">
    <source>
        <dbReference type="Pfam" id="PF24621"/>
    </source>
</evidence>
<dbReference type="Pfam" id="PF24621">
    <property type="entry name" value="DHQS_C"/>
    <property type="match status" value="1"/>
</dbReference>
<dbReference type="GO" id="GO:0008652">
    <property type="term" value="P:amino acid biosynthetic process"/>
    <property type="evidence" value="ECO:0007669"/>
    <property type="project" value="UniProtKB-KW"/>
</dbReference>
<comment type="caution">
    <text evidence="23">The sequence shown here is derived from an EMBL/GenBank/DDBJ whole genome shotgun (WGS) entry which is preliminary data.</text>
</comment>
<keyword evidence="17 19" id="KW-0456">Lyase</keyword>
<dbReference type="Gene3D" id="3.40.50.1970">
    <property type="match status" value="1"/>
</dbReference>
<dbReference type="InterPro" id="IPR056179">
    <property type="entry name" value="DHQS_C"/>
</dbReference>
<dbReference type="Proteomes" id="UP001161325">
    <property type="component" value="Unassembled WGS sequence"/>
</dbReference>
<feature type="binding site" evidence="19">
    <location>
        <begin position="148"/>
        <end position="149"/>
    </location>
    <ligand>
        <name>NAD(+)</name>
        <dbReference type="ChEBI" id="CHEBI:57540"/>
    </ligand>
</feature>
<evidence type="ECO:0000256" key="15">
    <source>
        <dbReference type="ARBA" id="ARBA00023027"/>
    </source>
</evidence>
<evidence type="ECO:0000256" key="10">
    <source>
        <dbReference type="ARBA" id="ARBA00022490"/>
    </source>
</evidence>
<evidence type="ECO:0000256" key="9">
    <source>
        <dbReference type="ARBA" id="ARBA00017684"/>
    </source>
</evidence>
<dbReference type="GO" id="GO:0046872">
    <property type="term" value="F:metal ion binding"/>
    <property type="evidence" value="ECO:0007669"/>
    <property type="project" value="UniProtKB-KW"/>
</dbReference>
<evidence type="ECO:0000256" key="16">
    <source>
        <dbReference type="ARBA" id="ARBA00023141"/>
    </source>
</evidence>
<gene>
    <name evidence="19 23" type="primary">aroB</name>
    <name evidence="23" type="ORF">rosag_49610</name>
</gene>
<feature type="domain" description="3-dehydroquinate synthase N-terminal" evidence="21">
    <location>
        <begin position="86"/>
        <end position="196"/>
    </location>
</feature>
<dbReference type="GO" id="GO:0009073">
    <property type="term" value="P:aromatic amino acid family biosynthetic process"/>
    <property type="evidence" value="ECO:0007669"/>
    <property type="project" value="UniProtKB-KW"/>
</dbReference>
<evidence type="ECO:0000256" key="3">
    <source>
        <dbReference type="ARBA" id="ARBA00001947"/>
    </source>
</evidence>
<dbReference type="InterPro" id="IPR030963">
    <property type="entry name" value="DHQ_synth_fam"/>
</dbReference>
<evidence type="ECO:0000256" key="18">
    <source>
        <dbReference type="ARBA" id="ARBA00023285"/>
    </source>
</evidence>
<evidence type="ECO:0000256" key="14">
    <source>
        <dbReference type="ARBA" id="ARBA00022833"/>
    </source>
</evidence>
<accession>A0AA37QM95</accession>
<dbReference type="SUPFAM" id="SSF56796">
    <property type="entry name" value="Dehydroquinate synthase-like"/>
    <property type="match status" value="1"/>
</dbReference>
<comment type="similarity">
    <text evidence="7 19">Belongs to the sugar phosphate cyclases superfamily. Dehydroquinate synthase family.</text>
</comment>
<dbReference type="Pfam" id="PF01761">
    <property type="entry name" value="DHQ_synthase"/>
    <property type="match status" value="1"/>
</dbReference>
<comment type="pathway">
    <text evidence="6 19">Metabolic intermediate biosynthesis; chorismate biosynthesis; chorismate from D-erythrose 4-phosphate and phosphoenolpyruvate: step 2/7.</text>
</comment>
<evidence type="ECO:0000256" key="17">
    <source>
        <dbReference type="ARBA" id="ARBA00023239"/>
    </source>
</evidence>
<dbReference type="RefSeq" id="WP_284352846.1">
    <property type="nucleotide sequence ID" value="NZ_BRXS01000010.1"/>
</dbReference>
<dbReference type="NCBIfam" id="TIGR01357">
    <property type="entry name" value="aroB"/>
    <property type="match status" value="1"/>
</dbReference>
<dbReference type="PANTHER" id="PTHR43622:SF7">
    <property type="entry name" value="3-DEHYDROQUINATE SYNTHASE, CHLOROPLASTIC"/>
    <property type="match status" value="1"/>
</dbReference>
<dbReference type="InterPro" id="IPR016037">
    <property type="entry name" value="DHQ_synth_AroB"/>
</dbReference>
<evidence type="ECO:0000256" key="11">
    <source>
        <dbReference type="ARBA" id="ARBA00022605"/>
    </source>
</evidence>
<keyword evidence="16 19" id="KW-0057">Aromatic amino acid biosynthesis</keyword>
<evidence type="ECO:0000313" key="23">
    <source>
        <dbReference type="EMBL" id="GLC28448.1"/>
    </source>
</evidence>
<keyword evidence="10 19" id="KW-0963">Cytoplasm</keyword>
<evidence type="ECO:0000256" key="13">
    <source>
        <dbReference type="ARBA" id="ARBA00022741"/>
    </source>
</evidence>
<proteinExistence type="inferred from homology"/>
<feature type="region of interest" description="Disordered" evidence="20">
    <location>
        <begin position="1"/>
        <end position="22"/>
    </location>
</feature>
<comment type="function">
    <text evidence="4 19">Catalyzes the conversion of 3-deoxy-D-arabino-heptulosonate 7-phosphate (DAHP) to dehydroquinate (DHQ).</text>
</comment>
<evidence type="ECO:0000256" key="4">
    <source>
        <dbReference type="ARBA" id="ARBA00003485"/>
    </source>
</evidence>
<dbReference type="GO" id="GO:0009423">
    <property type="term" value="P:chorismate biosynthetic process"/>
    <property type="evidence" value="ECO:0007669"/>
    <property type="project" value="UniProtKB-UniRule"/>
</dbReference>
<evidence type="ECO:0000256" key="19">
    <source>
        <dbReference type="HAMAP-Rule" id="MF_00110"/>
    </source>
</evidence>
<feature type="binding site" evidence="19">
    <location>
        <position position="203"/>
    </location>
    <ligand>
        <name>Zn(2+)</name>
        <dbReference type="ChEBI" id="CHEBI:29105"/>
    </ligand>
</feature>
<evidence type="ECO:0000256" key="1">
    <source>
        <dbReference type="ARBA" id="ARBA00001393"/>
    </source>
</evidence>
<evidence type="ECO:0000256" key="7">
    <source>
        <dbReference type="ARBA" id="ARBA00005412"/>
    </source>
</evidence>
<dbReference type="EMBL" id="BRXS01000010">
    <property type="protein sequence ID" value="GLC28448.1"/>
    <property type="molecule type" value="Genomic_DNA"/>
</dbReference>
<dbReference type="InterPro" id="IPR050071">
    <property type="entry name" value="Dehydroquinate_synthase"/>
</dbReference>
<dbReference type="AlphaFoldDB" id="A0AA37QM95"/>
<sequence>MSDGGPGAPAAPGRHVPPRAGLSDAAEGRLPYPVWIGEGALDGLGAIVAAHAPAHRLVLITDTTVAGLHADRVRATLAPIGEPLVLQVPPGESEKTRGRWAELTDAMLAAGCARDTTVIALGGGVVGDLAGFVAATFMRGVPVVQVPTTLLAMVDASVGGKTAVDTPAGKNLVGAFHPPAAVVIDSAVLVTLPGADLLAGAAESVKHGVIADTAYFHAVAELLPSLSRWRPASTDGRDRPAWLASLTGVVARSVAIKASVVAHDEREGGMRKILNFGHTLGHALESESGFALRHGEAVAAGMALEARLAERLGLAEPGTATTVAAALDRVGLPSGRPTALDPEAVLAATRGDKKSRAGVVEYALPRRIGAMEPAGGRWAVPVPDALVREVLAPAWHAERRA</sequence>
<name>A0AA37QM95_9BACT</name>
<evidence type="ECO:0000256" key="6">
    <source>
        <dbReference type="ARBA" id="ARBA00004661"/>
    </source>
</evidence>
<evidence type="ECO:0000256" key="5">
    <source>
        <dbReference type="ARBA" id="ARBA00004496"/>
    </source>
</evidence>
<comment type="caution">
    <text evidence="19">Lacks conserved residue(s) required for the propagation of feature annotation.</text>
</comment>
<comment type="cofactor">
    <cofactor evidence="2 19">
        <name>NAD(+)</name>
        <dbReference type="ChEBI" id="CHEBI:57540"/>
    </cofactor>
</comment>
<comment type="subcellular location">
    <subcellularLocation>
        <location evidence="5 19">Cytoplasm</location>
    </subcellularLocation>
</comment>
<dbReference type="PANTHER" id="PTHR43622">
    <property type="entry name" value="3-DEHYDROQUINATE SYNTHASE"/>
    <property type="match status" value="1"/>
</dbReference>
<keyword evidence="13 19" id="KW-0547">Nucleotide-binding</keyword>
<evidence type="ECO:0000256" key="2">
    <source>
        <dbReference type="ARBA" id="ARBA00001911"/>
    </source>
</evidence>
<evidence type="ECO:0000256" key="20">
    <source>
        <dbReference type="SAM" id="MobiDB-lite"/>
    </source>
</evidence>
<protein>
    <recommendedName>
        <fullName evidence="9 19">3-dehydroquinate synthase</fullName>
        <shortName evidence="19">DHQS</shortName>
        <ecNumber evidence="8 19">4.2.3.4</ecNumber>
    </recommendedName>
</protein>
<comment type="cofactor">
    <cofactor evidence="19">
        <name>Co(2+)</name>
        <dbReference type="ChEBI" id="CHEBI:48828"/>
    </cofactor>
    <cofactor evidence="19">
        <name>Zn(2+)</name>
        <dbReference type="ChEBI" id="CHEBI:29105"/>
    </cofactor>
    <text evidence="19">Binds 1 divalent metal cation per subunit. Can use either Co(2+) or Zn(2+).</text>
</comment>
<dbReference type="InterPro" id="IPR030960">
    <property type="entry name" value="DHQS/DOIS_N"/>
</dbReference>
<feature type="binding site" evidence="19">
    <location>
        <position position="278"/>
    </location>
    <ligand>
        <name>Zn(2+)</name>
        <dbReference type="ChEBI" id="CHEBI:29105"/>
    </ligand>
</feature>
<feature type="binding site" evidence="19">
    <location>
        <position position="170"/>
    </location>
    <ligand>
        <name>NAD(+)</name>
        <dbReference type="ChEBI" id="CHEBI:57540"/>
    </ligand>
</feature>
<reference evidence="23" key="1">
    <citation type="submission" date="2022-08" db="EMBL/GenBank/DDBJ databases">
        <title>Draft genome sequencing of Roseisolibacter agri AW1220.</title>
        <authorList>
            <person name="Tobiishi Y."/>
            <person name="Tonouchi A."/>
        </authorList>
    </citation>
    <scope>NUCLEOTIDE SEQUENCE</scope>
    <source>
        <strain evidence="23">AW1220</strain>
    </source>
</reference>
<organism evidence="23 24">
    <name type="scientific">Roseisolibacter agri</name>
    <dbReference type="NCBI Taxonomy" id="2014610"/>
    <lineage>
        <taxon>Bacteria</taxon>
        <taxon>Pseudomonadati</taxon>
        <taxon>Gemmatimonadota</taxon>
        <taxon>Gemmatimonadia</taxon>
        <taxon>Gemmatimonadales</taxon>
        <taxon>Gemmatimonadaceae</taxon>
        <taxon>Roseisolibacter</taxon>
    </lineage>
</organism>
<feature type="compositionally biased region" description="Low complexity" evidence="20">
    <location>
        <begin position="8"/>
        <end position="21"/>
    </location>
</feature>
<dbReference type="GO" id="GO:0000166">
    <property type="term" value="F:nucleotide binding"/>
    <property type="evidence" value="ECO:0007669"/>
    <property type="project" value="UniProtKB-KW"/>
</dbReference>
<dbReference type="GO" id="GO:0003856">
    <property type="term" value="F:3-dehydroquinate synthase activity"/>
    <property type="evidence" value="ECO:0007669"/>
    <property type="project" value="UniProtKB-UniRule"/>
</dbReference>
<comment type="cofactor">
    <cofactor evidence="3">
        <name>Zn(2+)</name>
        <dbReference type="ChEBI" id="CHEBI:29105"/>
    </cofactor>
</comment>
<feature type="binding site" evidence="19">
    <location>
        <position position="161"/>
    </location>
    <ligand>
        <name>NAD(+)</name>
        <dbReference type="ChEBI" id="CHEBI:57540"/>
    </ligand>
</feature>
<keyword evidence="18 19" id="KW-0170">Cobalt</keyword>
<keyword evidence="12 19" id="KW-0479">Metal-binding</keyword>
<evidence type="ECO:0000256" key="8">
    <source>
        <dbReference type="ARBA" id="ARBA00013031"/>
    </source>
</evidence>
<dbReference type="PIRSF" id="PIRSF001455">
    <property type="entry name" value="DHQ_synth"/>
    <property type="match status" value="1"/>
</dbReference>
<feature type="binding site" evidence="19">
    <location>
        <begin position="124"/>
        <end position="128"/>
    </location>
    <ligand>
        <name>NAD(+)</name>
        <dbReference type="ChEBI" id="CHEBI:57540"/>
    </ligand>
</feature>
<keyword evidence="15 19" id="KW-0520">NAD</keyword>
<dbReference type="EC" id="4.2.3.4" evidence="8 19"/>
<keyword evidence="24" id="KW-1185">Reference proteome</keyword>
<dbReference type="Gene3D" id="1.20.1090.10">
    <property type="entry name" value="Dehydroquinate synthase-like - alpha domain"/>
    <property type="match status" value="1"/>
</dbReference>
<keyword evidence="14 19" id="KW-0862">Zinc</keyword>
<dbReference type="FunFam" id="3.40.50.1970:FF:000007">
    <property type="entry name" value="Pentafunctional AROM polypeptide"/>
    <property type="match status" value="1"/>
</dbReference>
<evidence type="ECO:0000313" key="24">
    <source>
        <dbReference type="Proteomes" id="UP001161325"/>
    </source>
</evidence>
<dbReference type="CDD" id="cd08195">
    <property type="entry name" value="DHQS"/>
    <property type="match status" value="1"/>
</dbReference>
<dbReference type="GO" id="GO:0005737">
    <property type="term" value="C:cytoplasm"/>
    <property type="evidence" value="ECO:0007669"/>
    <property type="project" value="UniProtKB-SubCell"/>
</dbReference>
<evidence type="ECO:0000256" key="12">
    <source>
        <dbReference type="ARBA" id="ARBA00022723"/>
    </source>
</evidence>
<dbReference type="HAMAP" id="MF_00110">
    <property type="entry name" value="DHQ_synthase"/>
    <property type="match status" value="1"/>
</dbReference>
<feature type="domain" description="3-dehydroquinate synthase C-terminal" evidence="22">
    <location>
        <begin position="200"/>
        <end position="355"/>
    </location>
</feature>
<keyword evidence="11 19" id="KW-0028">Amino-acid biosynthesis</keyword>